<dbReference type="GO" id="GO:0000166">
    <property type="term" value="F:nucleotide binding"/>
    <property type="evidence" value="ECO:0007669"/>
    <property type="project" value="InterPro"/>
</dbReference>
<organism evidence="2">
    <name type="scientific">marine sediment metagenome</name>
    <dbReference type="NCBI Taxonomy" id="412755"/>
    <lineage>
        <taxon>unclassified sequences</taxon>
        <taxon>metagenomes</taxon>
        <taxon>ecological metagenomes</taxon>
    </lineage>
</organism>
<dbReference type="AlphaFoldDB" id="A0A0F9Q057"/>
<name>A0A0F9Q057_9ZZZZ</name>
<dbReference type="SUPFAM" id="SSF51735">
    <property type="entry name" value="NAD(P)-binding Rossmann-fold domains"/>
    <property type="match status" value="1"/>
</dbReference>
<dbReference type="InterPro" id="IPR000683">
    <property type="entry name" value="Gfo/Idh/MocA-like_OxRdtase_N"/>
</dbReference>
<protein>
    <recommendedName>
        <fullName evidence="1">Gfo/Idh/MocA-like oxidoreductase N-terminal domain-containing protein</fullName>
    </recommendedName>
</protein>
<feature type="non-terminal residue" evidence="2">
    <location>
        <position position="1"/>
    </location>
</feature>
<accession>A0A0F9Q057</accession>
<dbReference type="InterPro" id="IPR050463">
    <property type="entry name" value="Gfo/Idh/MocA_oxidrdct_glycsds"/>
</dbReference>
<dbReference type="Gene3D" id="3.40.50.720">
    <property type="entry name" value="NAD(P)-binding Rossmann-like Domain"/>
    <property type="match status" value="1"/>
</dbReference>
<evidence type="ECO:0000259" key="1">
    <source>
        <dbReference type="Pfam" id="PF01408"/>
    </source>
</evidence>
<feature type="domain" description="Gfo/Idh/MocA-like oxidoreductase N-terminal" evidence="1">
    <location>
        <begin position="200"/>
        <end position="273"/>
    </location>
</feature>
<dbReference type="SUPFAM" id="SSF55347">
    <property type="entry name" value="Glyceraldehyde-3-phosphate dehydrogenase-like, C-terminal domain"/>
    <property type="match status" value="1"/>
</dbReference>
<dbReference type="Pfam" id="PF01408">
    <property type="entry name" value="GFO_IDH_MocA"/>
    <property type="match status" value="1"/>
</dbReference>
<proteinExistence type="predicted"/>
<comment type="caution">
    <text evidence="2">The sequence shown here is derived from an EMBL/GenBank/DDBJ whole genome shotgun (WGS) entry which is preliminary data.</text>
</comment>
<reference evidence="2" key="1">
    <citation type="journal article" date="2015" name="Nature">
        <title>Complex archaea that bridge the gap between prokaryotes and eukaryotes.</title>
        <authorList>
            <person name="Spang A."/>
            <person name="Saw J.H."/>
            <person name="Jorgensen S.L."/>
            <person name="Zaremba-Niedzwiedzka K."/>
            <person name="Martijn J."/>
            <person name="Lind A.E."/>
            <person name="van Eijk R."/>
            <person name="Schleper C."/>
            <person name="Guy L."/>
            <person name="Ettema T.J."/>
        </authorList>
    </citation>
    <scope>NUCLEOTIDE SEQUENCE</scope>
</reference>
<sequence>AKKEKLIDKISKKLAKKEEQISLGKEKTFKIEKANGMADEKPTKKEDVNLERRDILKGLATIPVFGPFLYAFLKKKLSDDFKRKEILAELGISKKAPAVLPKTDLKKPRELIRLGIIGFGGRGEALVHAAGFAHPDWIERKKKQAKDNKLNKGLETFLAQEDLNIALTGVCDVFDVRAERGIAASKNDIRPGGGSGLLKGARRYINYQDLIQSNDVDAVIIATPDHWHAQMTIDAVNAGKHVYCEKCMTRTIDETFKITEAVKNTGRVFQLGHQGRQQDSYIKAKQIAEKNILGKITLVETTTNRNSPDGAWVHEIHDEGSPETIDWEQFQGAAPNKAPFSLERFFRWPCWFDYGTGLSGNLLSHEYDAVNQILELGIPKSVVASGGIYFFQDGRDVPDVFQAVYEYPDRDLTFIYSATLASGRKRGKIFMGHDASMEVGSSLTVTADWESTRYKEKIMNNIINTSLPLFTYQPGLKDIDTVTSATERYFATRGLMYTLRGGRRVNTTHLHIKEWLDCIRNGGQTSCNIDRGFEEAITCHMATISYLEGRKVEWDPLDKKIV</sequence>
<dbReference type="InterPro" id="IPR036291">
    <property type="entry name" value="NAD(P)-bd_dom_sf"/>
</dbReference>
<dbReference type="PANTHER" id="PTHR43818">
    <property type="entry name" value="BCDNA.GH03377"/>
    <property type="match status" value="1"/>
</dbReference>
<dbReference type="Gene3D" id="3.30.360.10">
    <property type="entry name" value="Dihydrodipicolinate Reductase, domain 2"/>
    <property type="match status" value="1"/>
</dbReference>
<gene>
    <name evidence="2" type="ORF">LCGC14_1074680</name>
</gene>
<dbReference type="PANTHER" id="PTHR43818:SF5">
    <property type="entry name" value="OXIDOREDUCTASE FAMILY PROTEIN"/>
    <property type="match status" value="1"/>
</dbReference>
<evidence type="ECO:0000313" key="2">
    <source>
        <dbReference type="EMBL" id="KKN06696.1"/>
    </source>
</evidence>
<dbReference type="EMBL" id="LAZR01004657">
    <property type="protein sequence ID" value="KKN06696.1"/>
    <property type="molecule type" value="Genomic_DNA"/>
</dbReference>